<comment type="caution">
    <text evidence="11">The sequence shown here is derived from an EMBL/GenBank/DDBJ whole genome shotgun (WGS) entry which is preliminary data.</text>
</comment>
<keyword evidence="12" id="KW-1185">Reference proteome</keyword>
<dbReference type="Pfam" id="PF00069">
    <property type="entry name" value="Pkinase"/>
    <property type="match status" value="1"/>
</dbReference>
<evidence type="ECO:0000313" key="12">
    <source>
        <dbReference type="Proteomes" id="UP001642464"/>
    </source>
</evidence>
<feature type="domain" description="Protein kinase" evidence="10">
    <location>
        <begin position="91"/>
        <end position="143"/>
    </location>
</feature>
<evidence type="ECO:0000313" key="11">
    <source>
        <dbReference type="EMBL" id="CAK9095753.1"/>
    </source>
</evidence>
<dbReference type="GO" id="GO:0016301">
    <property type="term" value="F:kinase activity"/>
    <property type="evidence" value="ECO:0007669"/>
    <property type="project" value="UniProtKB-KW"/>
</dbReference>
<evidence type="ECO:0000256" key="7">
    <source>
        <dbReference type="ARBA" id="ARBA00047899"/>
    </source>
</evidence>
<dbReference type="EMBL" id="CAXAMM010040840">
    <property type="protein sequence ID" value="CAK9095753.1"/>
    <property type="molecule type" value="Genomic_DNA"/>
</dbReference>
<dbReference type="SUPFAM" id="SSF56112">
    <property type="entry name" value="Protein kinase-like (PK-like)"/>
    <property type="match status" value="1"/>
</dbReference>
<keyword evidence="3" id="KW-0808">Transferase</keyword>
<evidence type="ECO:0000256" key="5">
    <source>
        <dbReference type="ARBA" id="ARBA00022777"/>
    </source>
</evidence>
<feature type="region of interest" description="Disordered" evidence="9">
    <location>
        <begin position="11"/>
        <end position="32"/>
    </location>
</feature>
<protein>
    <recommendedName>
        <fullName evidence="1">non-specific serine/threonine protein kinase</fullName>
        <ecNumber evidence="1">2.7.11.1</ecNumber>
    </recommendedName>
</protein>
<organism evidence="11 12">
    <name type="scientific">Durusdinium trenchii</name>
    <dbReference type="NCBI Taxonomy" id="1381693"/>
    <lineage>
        <taxon>Eukaryota</taxon>
        <taxon>Sar</taxon>
        <taxon>Alveolata</taxon>
        <taxon>Dinophyceae</taxon>
        <taxon>Suessiales</taxon>
        <taxon>Symbiodiniaceae</taxon>
        <taxon>Durusdinium</taxon>
    </lineage>
</organism>
<evidence type="ECO:0000256" key="4">
    <source>
        <dbReference type="ARBA" id="ARBA00022741"/>
    </source>
</evidence>
<evidence type="ECO:0000256" key="6">
    <source>
        <dbReference type="ARBA" id="ARBA00022840"/>
    </source>
</evidence>
<evidence type="ECO:0000256" key="8">
    <source>
        <dbReference type="ARBA" id="ARBA00048679"/>
    </source>
</evidence>
<keyword evidence="5 11" id="KW-0418">Kinase</keyword>
<sequence length="185" mass="20263">MPGDLSQFLKSRHSGLEDGKRGEPPEPPVRSGKAGWKFEWRAFGLALLVADCAGSTVASPEQALGLKDVFLSVPKAISLLPPPLPPWQTLNVFLKTNDDVRLGDLGVARVLSGSNFANTFVGTPYYLSPEICEEKPYNELSDVPRSEHGLPAKQPTFFASKEALKKSKWGWGRDPPGAQYTMIPW</sequence>
<gene>
    <name evidence="11" type="ORF">SCF082_LOCUS44968</name>
</gene>
<evidence type="ECO:0000256" key="3">
    <source>
        <dbReference type="ARBA" id="ARBA00022679"/>
    </source>
</evidence>
<dbReference type="Proteomes" id="UP001642464">
    <property type="component" value="Unassembled WGS sequence"/>
</dbReference>
<keyword evidence="4" id="KW-0547">Nucleotide-binding</keyword>
<evidence type="ECO:0000256" key="9">
    <source>
        <dbReference type="SAM" id="MobiDB-lite"/>
    </source>
</evidence>
<keyword evidence="2" id="KW-0723">Serine/threonine-protein kinase</keyword>
<name>A0ABP0R7K1_9DINO</name>
<feature type="compositionally biased region" description="Basic and acidic residues" evidence="9">
    <location>
        <begin position="14"/>
        <end position="24"/>
    </location>
</feature>
<keyword evidence="6" id="KW-0067">ATP-binding</keyword>
<dbReference type="InterPro" id="IPR011009">
    <property type="entry name" value="Kinase-like_dom_sf"/>
</dbReference>
<comment type="catalytic activity">
    <reaction evidence="8">
        <text>L-seryl-[protein] + ATP = O-phospho-L-seryl-[protein] + ADP + H(+)</text>
        <dbReference type="Rhea" id="RHEA:17989"/>
        <dbReference type="Rhea" id="RHEA-COMP:9863"/>
        <dbReference type="Rhea" id="RHEA-COMP:11604"/>
        <dbReference type="ChEBI" id="CHEBI:15378"/>
        <dbReference type="ChEBI" id="CHEBI:29999"/>
        <dbReference type="ChEBI" id="CHEBI:30616"/>
        <dbReference type="ChEBI" id="CHEBI:83421"/>
        <dbReference type="ChEBI" id="CHEBI:456216"/>
        <dbReference type="EC" id="2.7.11.1"/>
    </reaction>
</comment>
<dbReference type="Gene3D" id="1.10.510.10">
    <property type="entry name" value="Transferase(Phosphotransferase) domain 1"/>
    <property type="match status" value="1"/>
</dbReference>
<proteinExistence type="predicted"/>
<evidence type="ECO:0000256" key="2">
    <source>
        <dbReference type="ARBA" id="ARBA00022527"/>
    </source>
</evidence>
<comment type="catalytic activity">
    <reaction evidence="7">
        <text>L-threonyl-[protein] + ATP = O-phospho-L-threonyl-[protein] + ADP + H(+)</text>
        <dbReference type="Rhea" id="RHEA:46608"/>
        <dbReference type="Rhea" id="RHEA-COMP:11060"/>
        <dbReference type="Rhea" id="RHEA-COMP:11605"/>
        <dbReference type="ChEBI" id="CHEBI:15378"/>
        <dbReference type="ChEBI" id="CHEBI:30013"/>
        <dbReference type="ChEBI" id="CHEBI:30616"/>
        <dbReference type="ChEBI" id="CHEBI:61977"/>
        <dbReference type="ChEBI" id="CHEBI:456216"/>
        <dbReference type="EC" id="2.7.11.1"/>
    </reaction>
</comment>
<dbReference type="InterPro" id="IPR051131">
    <property type="entry name" value="NEK_Ser/Thr_kinase_NIMA"/>
</dbReference>
<evidence type="ECO:0000256" key="1">
    <source>
        <dbReference type="ARBA" id="ARBA00012513"/>
    </source>
</evidence>
<dbReference type="PANTHER" id="PTHR44899:SF3">
    <property type="entry name" value="SERINE_THREONINE-PROTEIN KINASE NEK1"/>
    <property type="match status" value="1"/>
</dbReference>
<evidence type="ECO:0000259" key="10">
    <source>
        <dbReference type="Pfam" id="PF00069"/>
    </source>
</evidence>
<accession>A0ABP0R7K1</accession>
<dbReference type="PANTHER" id="PTHR44899">
    <property type="entry name" value="CAMK FAMILY PROTEIN KINASE"/>
    <property type="match status" value="1"/>
</dbReference>
<reference evidence="11 12" key="1">
    <citation type="submission" date="2024-02" db="EMBL/GenBank/DDBJ databases">
        <authorList>
            <person name="Chen Y."/>
            <person name="Shah S."/>
            <person name="Dougan E. K."/>
            <person name="Thang M."/>
            <person name="Chan C."/>
        </authorList>
    </citation>
    <scope>NUCLEOTIDE SEQUENCE [LARGE SCALE GENOMIC DNA]</scope>
</reference>
<dbReference type="EC" id="2.7.11.1" evidence="1"/>
<dbReference type="InterPro" id="IPR000719">
    <property type="entry name" value="Prot_kinase_dom"/>
</dbReference>